<accession>A0A382ZA19</accession>
<evidence type="ECO:0000313" key="1">
    <source>
        <dbReference type="EMBL" id="SVD91935.1"/>
    </source>
</evidence>
<dbReference type="AlphaFoldDB" id="A0A382ZA19"/>
<protein>
    <submittedName>
        <fullName evidence="1">Uncharacterized protein</fullName>
    </submittedName>
</protein>
<dbReference type="PROSITE" id="PS51257">
    <property type="entry name" value="PROKAR_LIPOPROTEIN"/>
    <property type="match status" value="1"/>
</dbReference>
<reference evidence="1" key="1">
    <citation type="submission" date="2018-05" db="EMBL/GenBank/DDBJ databases">
        <authorList>
            <person name="Lanie J.A."/>
            <person name="Ng W.-L."/>
            <person name="Kazmierczak K.M."/>
            <person name="Andrzejewski T.M."/>
            <person name="Davidsen T.M."/>
            <person name="Wayne K.J."/>
            <person name="Tettelin H."/>
            <person name="Glass J.I."/>
            <person name="Rusch D."/>
            <person name="Podicherti R."/>
            <person name="Tsui H.-C.T."/>
            <person name="Winkler M.E."/>
        </authorList>
    </citation>
    <scope>NUCLEOTIDE SEQUENCE</scope>
</reference>
<feature type="non-terminal residue" evidence="1">
    <location>
        <position position="40"/>
    </location>
</feature>
<dbReference type="EMBL" id="UINC01181971">
    <property type="protein sequence ID" value="SVD91935.1"/>
    <property type="molecule type" value="Genomic_DNA"/>
</dbReference>
<name>A0A382ZA19_9ZZZZ</name>
<proteinExistence type="predicted"/>
<gene>
    <name evidence="1" type="ORF">METZ01_LOCUS444789</name>
</gene>
<sequence>MKTIRSIILFLAVALFTGCPPNNENDAATGDAITLDDCET</sequence>
<organism evidence="1">
    <name type="scientific">marine metagenome</name>
    <dbReference type="NCBI Taxonomy" id="408172"/>
    <lineage>
        <taxon>unclassified sequences</taxon>
        <taxon>metagenomes</taxon>
        <taxon>ecological metagenomes</taxon>
    </lineage>
</organism>